<protein>
    <submittedName>
        <fullName evidence="2">Lipocalin</fullName>
    </submittedName>
</protein>
<evidence type="ECO:0000313" key="2">
    <source>
        <dbReference type="EMBL" id="JAP78051.1"/>
    </source>
</evidence>
<keyword evidence="1" id="KW-0732">Signal</keyword>
<feature type="signal peptide" evidence="1">
    <location>
        <begin position="1"/>
        <end position="22"/>
    </location>
</feature>
<feature type="chain" id="PRO_5007285397" evidence="1">
    <location>
        <begin position="23"/>
        <end position="214"/>
    </location>
</feature>
<proteinExistence type="predicted"/>
<reference evidence="2" key="1">
    <citation type="journal article" date="2016" name="Ticks Tick Borne Dis.">
        <title>De novo assembly and annotation of the salivary gland transcriptome of Rhipicephalus appendiculatus male and female ticks during blood feeding.</title>
        <authorList>
            <person name="de Castro M.H."/>
            <person name="de Klerk D."/>
            <person name="Pienaar R."/>
            <person name="Latif A.A."/>
            <person name="Rees D.J."/>
            <person name="Mans B.J."/>
        </authorList>
    </citation>
    <scope>NUCLEOTIDE SEQUENCE</scope>
    <source>
        <tissue evidence="2">Salivary glands</tissue>
    </source>
</reference>
<sequence>MSAKRNICANTFNSLALFLTLGQCVVGYYDKELGREISEDVLPKSEEYEDAPPLNLTMFRDTNETIWVYRTTSNVLQRCKADRTINITAKNDTFFRRFYRNSNGRIASEVLYGKFILKAINKQDPYDAMDVGKPGSSSLKDNEELIFQDLNNTCAVIKTTWLANVGGIHFTYNQRATTFELQVKNSFLRKIPLECFYQYWYSIPQPKKYFSCLH</sequence>
<dbReference type="AlphaFoldDB" id="A0A131YJE8"/>
<organism evidence="2">
    <name type="scientific">Rhipicephalus appendiculatus</name>
    <name type="common">Brown ear tick</name>
    <dbReference type="NCBI Taxonomy" id="34631"/>
    <lineage>
        <taxon>Eukaryota</taxon>
        <taxon>Metazoa</taxon>
        <taxon>Ecdysozoa</taxon>
        <taxon>Arthropoda</taxon>
        <taxon>Chelicerata</taxon>
        <taxon>Arachnida</taxon>
        <taxon>Acari</taxon>
        <taxon>Parasitiformes</taxon>
        <taxon>Ixodida</taxon>
        <taxon>Ixodoidea</taxon>
        <taxon>Ixodidae</taxon>
        <taxon>Rhipicephalinae</taxon>
        <taxon>Rhipicephalus</taxon>
        <taxon>Rhipicephalus</taxon>
    </lineage>
</organism>
<evidence type="ECO:0000256" key="1">
    <source>
        <dbReference type="SAM" id="SignalP"/>
    </source>
</evidence>
<name>A0A131YJE8_RHIAP</name>
<accession>A0A131YJE8</accession>
<dbReference type="EMBL" id="GEDV01010506">
    <property type="protein sequence ID" value="JAP78051.1"/>
    <property type="molecule type" value="Transcribed_RNA"/>
</dbReference>